<evidence type="ECO:0000256" key="1">
    <source>
        <dbReference type="SAM" id="Phobius"/>
    </source>
</evidence>
<reference evidence="2 3" key="1">
    <citation type="submission" date="2018-06" db="EMBL/GenBank/DDBJ databases">
        <title>Comparative genomics reveals the genomic features of Rhizophagus irregularis, R. cerebriforme, R. diaphanum and Gigaspora rosea, and their symbiotic lifestyle signature.</title>
        <authorList>
            <person name="Morin E."/>
            <person name="San Clemente H."/>
            <person name="Chen E.C.H."/>
            <person name="De La Providencia I."/>
            <person name="Hainaut M."/>
            <person name="Kuo A."/>
            <person name="Kohler A."/>
            <person name="Murat C."/>
            <person name="Tang N."/>
            <person name="Roy S."/>
            <person name="Loubradou J."/>
            <person name="Henrissat B."/>
            <person name="Grigoriev I.V."/>
            <person name="Corradi N."/>
            <person name="Roux C."/>
            <person name="Martin F.M."/>
        </authorList>
    </citation>
    <scope>NUCLEOTIDE SEQUENCE [LARGE SCALE GENOMIC DNA]</scope>
    <source>
        <strain evidence="2 3">DAOM 194757</strain>
    </source>
</reference>
<accession>A0A397VDX7</accession>
<dbReference type="EMBL" id="QKWP01000439">
    <property type="protein sequence ID" value="RIB20041.1"/>
    <property type="molecule type" value="Genomic_DNA"/>
</dbReference>
<protein>
    <submittedName>
        <fullName evidence="2">Uncharacterized protein</fullName>
    </submittedName>
</protein>
<feature type="transmembrane region" description="Helical" evidence="1">
    <location>
        <begin position="51"/>
        <end position="79"/>
    </location>
</feature>
<dbReference type="Proteomes" id="UP000266673">
    <property type="component" value="Unassembled WGS sequence"/>
</dbReference>
<sequence>MIDQSIFEIGRSYIACLQDTRFDLDLDLQYFFVRRSTGPGSSFLGVVLLEVVVLEVVILGVVVLGVVVLGVVVFGVLFLESSRCLGVRIVVVVGVGILVSLNVLFRLISKEMSAGLHCYDFVVEAFIE</sequence>
<keyword evidence="3" id="KW-1185">Reference proteome</keyword>
<evidence type="ECO:0000313" key="2">
    <source>
        <dbReference type="EMBL" id="RIB20041.1"/>
    </source>
</evidence>
<evidence type="ECO:0000313" key="3">
    <source>
        <dbReference type="Proteomes" id="UP000266673"/>
    </source>
</evidence>
<comment type="caution">
    <text evidence="2">The sequence shown here is derived from an EMBL/GenBank/DDBJ whole genome shotgun (WGS) entry which is preliminary data.</text>
</comment>
<dbReference type="AlphaFoldDB" id="A0A397VDX7"/>
<keyword evidence="1" id="KW-0812">Transmembrane</keyword>
<name>A0A397VDX7_9GLOM</name>
<keyword evidence="1" id="KW-0472">Membrane</keyword>
<organism evidence="2 3">
    <name type="scientific">Gigaspora rosea</name>
    <dbReference type="NCBI Taxonomy" id="44941"/>
    <lineage>
        <taxon>Eukaryota</taxon>
        <taxon>Fungi</taxon>
        <taxon>Fungi incertae sedis</taxon>
        <taxon>Mucoromycota</taxon>
        <taxon>Glomeromycotina</taxon>
        <taxon>Glomeromycetes</taxon>
        <taxon>Diversisporales</taxon>
        <taxon>Gigasporaceae</taxon>
        <taxon>Gigaspora</taxon>
    </lineage>
</organism>
<feature type="transmembrane region" description="Helical" evidence="1">
    <location>
        <begin position="85"/>
        <end position="105"/>
    </location>
</feature>
<gene>
    <name evidence="2" type="ORF">C2G38_2180291</name>
</gene>
<keyword evidence="1" id="KW-1133">Transmembrane helix</keyword>
<proteinExistence type="predicted"/>